<evidence type="ECO:0000256" key="1">
    <source>
        <dbReference type="ARBA" id="ARBA00022553"/>
    </source>
</evidence>
<dbReference type="SMART" id="SM00421">
    <property type="entry name" value="HTH_LUXR"/>
    <property type="match status" value="1"/>
</dbReference>
<dbReference type="Pfam" id="PF00072">
    <property type="entry name" value="Response_reg"/>
    <property type="match status" value="1"/>
</dbReference>
<feature type="domain" description="Response regulatory" evidence="5">
    <location>
        <begin position="3"/>
        <end position="120"/>
    </location>
</feature>
<dbReference type="Gene3D" id="3.40.50.2300">
    <property type="match status" value="1"/>
</dbReference>
<dbReference type="InterPro" id="IPR001789">
    <property type="entry name" value="Sig_transdc_resp-reg_receiver"/>
</dbReference>
<reference evidence="6 7" key="1">
    <citation type="journal article" date="2024" name="Appl. Environ. Microbiol.">
        <title>Pontiella agarivorans sp. nov., a novel marine anaerobic bacterium capable of degrading macroalgal polysaccharides and fixing nitrogen.</title>
        <authorList>
            <person name="Liu N."/>
            <person name="Kivenson V."/>
            <person name="Peng X."/>
            <person name="Cui Z."/>
            <person name="Lankiewicz T.S."/>
            <person name="Gosselin K.M."/>
            <person name="English C.J."/>
            <person name="Blair E.M."/>
            <person name="O'Malley M.A."/>
            <person name="Valentine D.L."/>
        </authorList>
    </citation>
    <scope>NUCLEOTIDE SEQUENCE [LARGE SCALE GENOMIC DNA]</scope>
    <source>
        <strain evidence="6 7">NLcol2</strain>
    </source>
</reference>
<evidence type="ECO:0000259" key="5">
    <source>
        <dbReference type="PROSITE" id="PS50110"/>
    </source>
</evidence>
<dbReference type="CDD" id="cd06170">
    <property type="entry name" value="LuxR_C_like"/>
    <property type="match status" value="1"/>
</dbReference>
<evidence type="ECO:0000313" key="7">
    <source>
        <dbReference type="Proteomes" id="UP001290861"/>
    </source>
</evidence>
<dbReference type="InterPro" id="IPR058245">
    <property type="entry name" value="NreC/VraR/RcsB-like_REC"/>
</dbReference>
<feature type="modified residue" description="4-aspartylphosphate" evidence="3">
    <location>
        <position position="54"/>
    </location>
</feature>
<dbReference type="InterPro" id="IPR039420">
    <property type="entry name" value="WalR-like"/>
</dbReference>
<dbReference type="PRINTS" id="PR00038">
    <property type="entry name" value="HTHLUXR"/>
</dbReference>
<protein>
    <submittedName>
        <fullName evidence="6">Response regulator transcription factor</fullName>
    </submittedName>
</protein>
<keyword evidence="2" id="KW-0238">DNA-binding</keyword>
<dbReference type="Pfam" id="PF00196">
    <property type="entry name" value="GerE"/>
    <property type="match status" value="1"/>
</dbReference>
<sequence length="208" mass="22575">MIRILVVDDNALMRLGLTEAIGIEPELEVAGEAASGAEALEVFRRVNPDVITMDYQMPGGESGIECTKKIMAEDPHAKVILLSVFDSEEDIYLAKQAGVKGYLTKKAGGVRDVIGAIQEVASGGTYFPAQIATKLNNRLKQPDLTKREMQVLKLLAEGNSNKEIGDILSISLATVKLHIANLREKLGASDRTQAVVFAYKRGILHLDD</sequence>
<dbReference type="InterPro" id="IPR011006">
    <property type="entry name" value="CheY-like_superfamily"/>
</dbReference>
<dbReference type="CDD" id="cd17535">
    <property type="entry name" value="REC_NarL-like"/>
    <property type="match status" value="1"/>
</dbReference>
<evidence type="ECO:0000256" key="3">
    <source>
        <dbReference type="PROSITE-ProRule" id="PRU00169"/>
    </source>
</evidence>
<evidence type="ECO:0000259" key="4">
    <source>
        <dbReference type="PROSITE" id="PS50043"/>
    </source>
</evidence>
<keyword evidence="1 3" id="KW-0597">Phosphoprotein</keyword>
<organism evidence="6 7">
    <name type="scientific">Pontiella agarivorans</name>
    <dbReference type="NCBI Taxonomy" id="3038953"/>
    <lineage>
        <taxon>Bacteria</taxon>
        <taxon>Pseudomonadati</taxon>
        <taxon>Kiritimatiellota</taxon>
        <taxon>Kiritimatiellia</taxon>
        <taxon>Kiritimatiellales</taxon>
        <taxon>Pontiellaceae</taxon>
        <taxon>Pontiella</taxon>
    </lineage>
</organism>
<dbReference type="EMBL" id="JARVCO010000002">
    <property type="protein sequence ID" value="MDZ8117481.1"/>
    <property type="molecule type" value="Genomic_DNA"/>
</dbReference>
<name>A0ABU5MTR5_9BACT</name>
<feature type="domain" description="HTH luxR-type" evidence="4">
    <location>
        <begin position="137"/>
        <end position="202"/>
    </location>
</feature>
<dbReference type="SMART" id="SM00448">
    <property type="entry name" value="REC"/>
    <property type="match status" value="1"/>
</dbReference>
<dbReference type="RefSeq" id="WP_322607282.1">
    <property type="nucleotide sequence ID" value="NZ_JARVCO010000002.1"/>
</dbReference>
<dbReference type="PROSITE" id="PS50043">
    <property type="entry name" value="HTH_LUXR_2"/>
    <property type="match status" value="1"/>
</dbReference>
<gene>
    <name evidence="6" type="ORF">P9H32_02500</name>
</gene>
<dbReference type="PROSITE" id="PS00622">
    <property type="entry name" value="HTH_LUXR_1"/>
    <property type="match status" value="1"/>
</dbReference>
<proteinExistence type="predicted"/>
<accession>A0ABU5MTR5</accession>
<comment type="caution">
    <text evidence="6">The sequence shown here is derived from an EMBL/GenBank/DDBJ whole genome shotgun (WGS) entry which is preliminary data.</text>
</comment>
<dbReference type="InterPro" id="IPR016032">
    <property type="entry name" value="Sig_transdc_resp-reg_C-effctor"/>
</dbReference>
<dbReference type="Proteomes" id="UP001290861">
    <property type="component" value="Unassembled WGS sequence"/>
</dbReference>
<dbReference type="PANTHER" id="PTHR43214">
    <property type="entry name" value="TWO-COMPONENT RESPONSE REGULATOR"/>
    <property type="match status" value="1"/>
</dbReference>
<evidence type="ECO:0000256" key="2">
    <source>
        <dbReference type="ARBA" id="ARBA00023125"/>
    </source>
</evidence>
<keyword evidence="7" id="KW-1185">Reference proteome</keyword>
<dbReference type="SUPFAM" id="SSF46894">
    <property type="entry name" value="C-terminal effector domain of the bipartite response regulators"/>
    <property type="match status" value="1"/>
</dbReference>
<evidence type="ECO:0000313" key="6">
    <source>
        <dbReference type="EMBL" id="MDZ8117481.1"/>
    </source>
</evidence>
<dbReference type="SUPFAM" id="SSF52172">
    <property type="entry name" value="CheY-like"/>
    <property type="match status" value="1"/>
</dbReference>
<dbReference type="InterPro" id="IPR000792">
    <property type="entry name" value="Tscrpt_reg_LuxR_C"/>
</dbReference>
<dbReference type="PROSITE" id="PS50110">
    <property type="entry name" value="RESPONSE_REGULATORY"/>
    <property type="match status" value="1"/>
</dbReference>
<dbReference type="PANTHER" id="PTHR43214:SF43">
    <property type="entry name" value="TWO-COMPONENT RESPONSE REGULATOR"/>
    <property type="match status" value="1"/>
</dbReference>